<proteinExistence type="predicted"/>
<evidence type="ECO:0000313" key="2">
    <source>
        <dbReference type="Proteomes" id="UP001195914"/>
    </source>
</evidence>
<keyword evidence="2" id="KW-1185">Reference proteome</keyword>
<reference evidence="1" key="1">
    <citation type="journal article" date="2014" name="Nucleic Acids Res.">
        <title>The evolutionary dynamics of variant antigen genes in Babesia reveal a history of genomic innovation underlying host-parasite interaction.</title>
        <authorList>
            <person name="Jackson A.P."/>
            <person name="Otto T.D."/>
            <person name="Darby A."/>
            <person name="Ramaprasad A."/>
            <person name="Xia D."/>
            <person name="Echaide I.E."/>
            <person name="Farber M."/>
            <person name="Gahlot S."/>
            <person name="Gamble J."/>
            <person name="Gupta D."/>
            <person name="Gupta Y."/>
            <person name="Jackson L."/>
            <person name="Malandrin L."/>
            <person name="Malas T.B."/>
            <person name="Moussa E."/>
            <person name="Nair M."/>
            <person name="Reid A.J."/>
            <person name="Sanders M."/>
            <person name="Sharma J."/>
            <person name="Tracey A."/>
            <person name="Quail M.A."/>
            <person name="Weir W."/>
            <person name="Wastling J.M."/>
            <person name="Hall N."/>
            <person name="Willadsen P."/>
            <person name="Lingelbach K."/>
            <person name="Shiels B."/>
            <person name="Tait A."/>
            <person name="Berriman M."/>
            <person name="Allred D.R."/>
            <person name="Pain A."/>
        </authorList>
    </citation>
    <scope>NUCLEOTIDE SEQUENCE</scope>
    <source>
        <strain evidence="1">1802A</strain>
    </source>
</reference>
<reference evidence="1" key="2">
    <citation type="submission" date="2021-05" db="EMBL/GenBank/DDBJ databases">
        <authorList>
            <person name="Pain A."/>
        </authorList>
    </citation>
    <scope>NUCLEOTIDE SEQUENCE</scope>
    <source>
        <strain evidence="1">1802A</strain>
    </source>
</reference>
<comment type="caution">
    <text evidence="1">The sequence shown here is derived from an EMBL/GenBank/DDBJ whole genome shotgun (WGS) entry which is preliminary data.</text>
</comment>
<evidence type="ECO:0000313" key="1">
    <source>
        <dbReference type="EMBL" id="KAK1937477.1"/>
    </source>
</evidence>
<accession>A0AAD9LJ47</accession>
<dbReference type="Proteomes" id="UP001195914">
    <property type="component" value="Unassembled WGS sequence"/>
</dbReference>
<protein>
    <submittedName>
        <fullName evidence="1">Secreted antigen 3</fullName>
    </submittedName>
</protein>
<gene>
    <name evidence="1" type="ORF">X943_002137</name>
</gene>
<name>A0AAD9LJ47_BABDI</name>
<dbReference type="EMBL" id="JAHBMH010000033">
    <property type="protein sequence ID" value="KAK1937477.1"/>
    <property type="molecule type" value="Genomic_DNA"/>
</dbReference>
<sequence length="458" mass="49922">MTTEQQPCNFRDPETLKDVLELLAKLGNEFTLDRAVPVRLERDEAKKYFNVNGGSHDDDLTTVLGTVFTNAQSIRGSIISDTGSYGKYSSLDRHEGHDDCVVRTLKACLPKAYAALLFMFFNCDSGCYAFGGGRWKDQKVNGSGGPSQDLNNWLTKEKTLGSEAYAKPLTPGLIKRGFSDRELHTNKKGSEVATAIKTILKHDSTAALQNALSYLLPVCDWHPSLLGHAICFLSTFCSKVNNSDNTPLKSQVEKKFSGKSEYFKNICDTLVPHLEPFLNGSAFESESDLGLRAVSQQNQKLFDSLWDDGKFDAYVNWLNERLPQLIEALQKMSTDCKNWGSPLSYEMGGTAGPFLYGFVFKDNNWQDRINENLQGPINELTTPLNSLLQCLNGDFSANSEAITQEPTGNSGAAAAGAATGVISLGGAGFGAAYGFNPFGLKDIMSGVFGAIRGLVVGF</sequence>
<dbReference type="AlphaFoldDB" id="A0AAD9LJ47"/>
<organism evidence="1 2">
    <name type="scientific">Babesia divergens</name>
    <dbReference type="NCBI Taxonomy" id="32595"/>
    <lineage>
        <taxon>Eukaryota</taxon>
        <taxon>Sar</taxon>
        <taxon>Alveolata</taxon>
        <taxon>Apicomplexa</taxon>
        <taxon>Aconoidasida</taxon>
        <taxon>Piroplasmida</taxon>
        <taxon>Babesiidae</taxon>
        <taxon>Babesia</taxon>
    </lineage>
</organism>